<keyword evidence="2" id="KW-1185">Reference proteome</keyword>
<dbReference type="Proteomes" id="UP000007518">
    <property type="component" value="Segment"/>
</dbReference>
<sequence>MTEALQFEKQMDVDASPLDVAQAIRLLHTVGGQGRIVLKLNDETAIAVARAIEAGMARPVGPRQSLMADLRAASPVRTYALIASIWLVVALCVRAWG</sequence>
<dbReference type="GeneID" id="14698264"/>
<accession>H6WBR2</accession>
<proteinExistence type="predicted"/>
<gene>
    <name evidence="1" type="ORF">RcapNL_00059</name>
</gene>
<protein>
    <submittedName>
        <fullName evidence="1">Uncharacterized protein</fullName>
    </submittedName>
</protein>
<dbReference type="EMBL" id="JQ066768">
    <property type="protein sequence ID" value="AFA44899.1"/>
    <property type="molecule type" value="Genomic_DNA"/>
</dbReference>
<organism evidence="1 2">
    <name type="scientific">Rhodobacter phage RcapNL</name>
    <dbReference type="NCBI Taxonomy" id="1131316"/>
    <lineage>
        <taxon>Viruses</taxon>
        <taxon>Duplodnaviria</taxon>
        <taxon>Heunggongvirae</taxon>
        <taxon>Uroviricota</taxon>
        <taxon>Caudoviricetes</taxon>
        <taxon>Capnelvirus</taxon>
        <taxon>Capnelvirus RcapNL</taxon>
    </lineage>
</organism>
<dbReference type="RefSeq" id="YP_007518441.1">
    <property type="nucleotide sequence ID" value="NC_020489.1"/>
</dbReference>
<dbReference type="KEGG" id="vg:14698264"/>
<name>H6WBR2_9CAUD</name>
<reference evidence="1 2" key="1">
    <citation type="submission" date="2011-11" db="EMBL/GenBank/DDBJ databases">
        <authorList>
            <person name="Hynes A.P."/>
            <person name="Lang A.S."/>
        </authorList>
    </citation>
    <scope>NUCLEOTIDE SEQUENCE [LARGE SCALE GENOMIC DNA]</scope>
</reference>
<evidence type="ECO:0000313" key="1">
    <source>
        <dbReference type="EMBL" id="AFA44899.1"/>
    </source>
</evidence>
<evidence type="ECO:0000313" key="2">
    <source>
        <dbReference type="Proteomes" id="UP000007518"/>
    </source>
</evidence>